<keyword evidence="2" id="KW-1185">Reference proteome</keyword>
<protein>
    <submittedName>
        <fullName evidence="1">Uncharacterized protein</fullName>
    </submittedName>
</protein>
<reference evidence="1 2" key="1">
    <citation type="submission" date="2021-01" db="EMBL/GenBank/DDBJ databases">
        <title>Genomic Encyclopedia of Type Strains, Phase IV (KMG-IV): sequencing the most valuable type-strain genomes for metagenomic binning, comparative biology and taxonomic classification.</title>
        <authorList>
            <person name="Goeker M."/>
        </authorList>
    </citation>
    <scope>NUCLEOTIDE SEQUENCE [LARGE SCALE GENOMIC DNA]</scope>
    <source>
        <strain evidence="1 2">DSM 105453</strain>
    </source>
</reference>
<evidence type="ECO:0000313" key="1">
    <source>
        <dbReference type="EMBL" id="MBM7713182.1"/>
    </source>
</evidence>
<name>A0ABS2R0K9_9BACI</name>
<gene>
    <name evidence="1" type="ORF">JOC94_000148</name>
</gene>
<comment type="caution">
    <text evidence="1">The sequence shown here is derived from an EMBL/GenBank/DDBJ whole genome shotgun (WGS) entry which is preliminary data.</text>
</comment>
<dbReference type="EMBL" id="JAFBFH010000001">
    <property type="protein sequence ID" value="MBM7713182.1"/>
    <property type="molecule type" value="Genomic_DNA"/>
</dbReference>
<dbReference type="Proteomes" id="UP000823485">
    <property type="component" value="Unassembled WGS sequence"/>
</dbReference>
<sequence>MKSLGHKGKKGDDEEDISLIKQGRTALLSNEDGVFDLM</sequence>
<accession>A0ABS2R0K9</accession>
<evidence type="ECO:0000313" key="2">
    <source>
        <dbReference type="Proteomes" id="UP000823485"/>
    </source>
</evidence>
<organism evidence="1 2">
    <name type="scientific">Siminovitchia thermophila</name>
    <dbReference type="NCBI Taxonomy" id="1245522"/>
    <lineage>
        <taxon>Bacteria</taxon>
        <taxon>Bacillati</taxon>
        <taxon>Bacillota</taxon>
        <taxon>Bacilli</taxon>
        <taxon>Bacillales</taxon>
        <taxon>Bacillaceae</taxon>
        <taxon>Siminovitchia</taxon>
    </lineage>
</organism>
<proteinExistence type="predicted"/>